<sequence length="163" mass="18904">MSVFVCFFVCFSSLNLILPKMQRSCHGKVVLHSFNGRGSMESIRWLLTVAEVQFDEMLLNTRTDFEKLLSDGALMFQHAPMLEIDGMKLVQIKAISPRSTTCTERTSKIESCMLHFNNHGIIKREFLILYHGYPKPKLDNIQSRAKERYLPVYEKRPGYELII</sequence>
<evidence type="ECO:0000259" key="4">
    <source>
        <dbReference type="PROSITE" id="PS50404"/>
    </source>
</evidence>
<proteinExistence type="predicted"/>
<dbReference type="InterPro" id="IPR004045">
    <property type="entry name" value="Glutathione_S-Trfase_N"/>
</dbReference>
<dbReference type="InParanoid" id="A0A669EZZ0"/>
<reference evidence="5" key="2">
    <citation type="submission" date="2025-08" db="UniProtKB">
        <authorList>
            <consortium name="Ensembl"/>
        </authorList>
    </citation>
    <scope>IDENTIFICATION</scope>
</reference>
<dbReference type="InterPro" id="IPR050213">
    <property type="entry name" value="GST_superfamily"/>
</dbReference>
<dbReference type="GO" id="GO:0006749">
    <property type="term" value="P:glutathione metabolic process"/>
    <property type="evidence" value="ECO:0007669"/>
    <property type="project" value="TreeGrafter"/>
</dbReference>
<dbReference type="PANTHER" id="PTHR11571">
    <property type="entry name" value="GLUTATHIONE S-TRANSFERASE"/>
    <property type="match status" value="1"/>
</dbReference>
<name>A0A669EZZ0_ORENI</name>
<reference evidence="6" key="1">
    <citation type="submission" date="2012-01" db="EMBL/GenBank/DDBJ databases">
        <title>The Genome Sequence of Oreochromis niloticus (Nile Tilapia).</title>
        <authorList>
            <consortium name="Broad Institute Genome Assembly Team"/>
            <consortium name="Broad Institute Sequencing Platform"/>
            <person name="Di Palma F."/>
            <person name="Johnson J."/>
            <person name="Lander E.S."/>
            <person name="Lindblad-Toh K."/>
        </authorList>
    </citation>
    <scope>NUCLEOTIDE SEQUENCE [LARGE SCALE GENOMIC DNA]</scope>
</reference>
<reference evidence="5" key="3">
    <citation type="submission" date="2025-09" db="UniProtKB">
        <authorList>
            <consortium name="Ensembl"/>
        </authorList>
    </citation>
    <scope>IDENTIFICATION</scope>
</reference>
<dbReference type="InterPro" id="IPR036249">
    <property type="entry name" value="Thioredoxin-like_sf"/>
</dbReference>
<dbReference type="Ensembl" id="ENSONIT00000087435.1">
    <property type="protein sequence ID" value="ENSONIP00000076806.1"/>
    <property type="gene ID" value="ENSONIG00000029640.1"/>
</dbReference>
<dbReference type="SUPFAM" id="SSF52833">
    <property type="entry name" value="Thioredoxin-like"/>
    <property type="match status" value="1"/>
</dbReference>
<evidence type="ECO:0000256" key="1">
    <source>
        <dbReference type="ARBA" id="ARBA00012452"/>
    </source>
</evidence>
<dbReference type="OMA" id="LMFQHAP"/>
<dbReference type="Gene3D" id="3.40.30.10">
    <property type="entry name" value="Glutaredoxin"/>
    <property type="match status" value="1"/>
</dbReference>
<evidence type="ECO:0000256" key="3">
    <source>
        <dbReference type="SAM" id="SignalP"/>
    </source>
</evidence>
<feature type="signal peptide" evidence="3">
    <location>
        <begin position="1"/>
        <end position="27"/>
    </location>
</feature>
<dbReference type="PANTHER" id="PTHR11571:SF230">
    <property type="entry name" value="GLUTATHIONE TRANSFERASE"/>
    <property type="match status" value="1"/>
</dbReference>
<dbReference type="GeneTree" id="ENSGT00940000163367"/>
<feature type="chain" id="PRO_5025609878" description="glutathione transferase" evidence="3">
    <location>
        <begin position="28"/>
        <end position="163"/>
    </location>
</feature>
<keyword evidence="3" id="KW-0732">Signal</keyword>
<keyword evidence="2" id="KW-0808">Transferase</keyword>
<evidence type="ECO:0000256" key="2">
    <source>
        <dbReference type="ARBA" id="ARBA00022679"/>
    </source>
</evidence>
<dbReference type="Proteomes" id="UP000005207">
    <property type="component" value="Linkage group LG13"/>
</dbReference>
<dbReference type="GO" id="GO:0004364">
    <property type="term" value="F:glutathione transferase activity"/>
    <property type="evidence" value="ECO:0007669"/>
    <property type="project" value="UniProtKB-EC"/>
</dbReference>
<dbReference type="AlphaFoldDB" id="A0A669EZZ0"/>
<dbReference type="Gene3D" id="1.20.1050.10">
    <property type="match status" value="1"/>
</dbReference>
<protein>
    <recommendedName>
        <fullName evidence="1">glutathione transferase</fullName>
        <ecNumber evidence="1">2.5.1.18</ecNumber>
    </recommendedName>
</protein>
<organism evidence="5 6">
    <name type="scientific">Oreochromis niloticus</name>
    <name type="common">Nile tilapia</name>
    <name type="synonym">Tilapia nilotica</name>
    <dbReference type="NCBI Taxonomy" id="8128"/>
    <lineage>
        <taxon>Eukaryota</taxon>
        <taxon>Metazoa</taxon>
        <taxon>Chordata</taxon>
        <taxon>Craniata</taxon>
        <taxon>Vertebrata</taxon>
        <taxon>Euteleostomi</taxon>
        <taxon>Actinopterygii</taxon>
        <taxon>Neopterygii</taxon>
        <taxon>Teleostei</taxon>
        <taxon>Neoteleostei</taxon>
        <taxon>Acanthomorphata</taxon>
        <taxon>Ovalentaria</taxon>
        <taxon>Cichlomorphae</taxon>
        <taxon>Cichliformes</taxon>
        <taxon>Cichlidae</taxon>
        <taxon>African cichlids</taxon>
        <taxon>Pseudocrenilabrinae</taxon>
        <taxon>Oreochromini</taxon>
        <taxon>Oreochromis</taxon>
    </lineage>
</organism>
<feature type="domain" description="GST N-terminal" evidence="4">
    <location>
        <begin position="27"/>
        <end position="107"/>
    </location>
</feature>
<keyword evidence="6" id="KW-1185">Reference proteome</keyword>
<accession>A0A669EZZ0</accession>
<dbReference type="EC" id="2.5.1.18" evidence="1"/>
<dbReference type="Pfam" id="PF02798">
    <property type="entry name" value="GST_N"/>
    <property type="match status" value="1"/>
</dbReference>
<evidence type="ECO:0000313" key="5">
    <source>
        <dbReference type="Ensembl" id="ENSONIP00000076806.1"/>
    </source>
</evidence>
<evidence type="ECO:0000313" key="6">
    <source>
        <dbReference type="Proteomes" id="UP000005207"/>
    </source>
</evidence>
<dbReference type="PROSITE" id="PS50404">
    <property type="entry name" value="GST_NTER"/>
    <property type="match status" value="1"/>
</dbReference>